<dbReference type="AlphaFoldDB" id="A0A943XVU9"/>
<dbReference type="Proteomes" id="UP000748991">
    <property type="component" value="Unassembled WGS sequence"/>
</dbReference>
<organism evidence="1 2">
    <name type="scientific">Peptoniphilus harei</name>
    <dbReference type="NCBI Taxonomy" id="54005"/>
    <lineage>
        <taxon>Bacteria</taxon>
        <taxon>Bacillati</taxon>
        <taxon>Bacillota</taxon>
        <taxon>Tissierellia</taxon>
        <taxon>Tissierellales</taxon>
        <taxon>Peptoniphilaceae</taxon>
        <taxon>Peptoniphilus</taxon>
    </lineage>
</organism>
<accession>A0A943XVU9</accession>
<comment type="caution">
    <text evidence="1">The sequence shown here is derived from an EMBL/GenBank/DDBJ whole genome shotgun (WGS) entry which is preliminary data.</text>
</comment>
<dbReference type="PANTHER" id="PTHR31891:SF1">
    <property type="entry name" value="FORMAMIDASE C869.04-RELATED"/>
    <property type="match status" value="1"/>
</dbReference>
<protein>
    <submittedName>
        <fullName evidence="1">Acetamidase/formamidase family protein</fullName>
    </submittedName>
</protein>
<gene>
    <name evidence="1" type="ORF">KH327_08215</name>
</gene>
<dbReference type="PANTHER" id="PTHR31891">
    <property type="entry name" value="FORMAMIDASE C869.04-RELATED"/>
    <property type="match status" value="1"/>
</dbReference>
<dbReference type="GO" id="GO:0016811">
    <property type="term" value="F:hydrolase activity, acting on carbon-nitrogen (but not peptide) bonds, in linear amides"/>
    <property type="evidence" value="ECO:0007669"/>
    <property type="project" value="InterPro"/>
</dbReference>
<name>A0A943XVU9_9FIRM</name>
<evidence type="ECO:0000313" key="2">
    <source>
        <dbReference type="Proteomes" id="UP000748991"/>
    </source>
</evidence>
<sequence>MDVKEIFIDEFVDTIGGKVNEKNSVKSDDILSVELPPGCWGPMITPSIKSGHEVSVPLYVEGAEKGDSLLIEVLDIQVISEYSISGISEGVEGRYDFDPTTKAICPECNTKNPLTEVKGIGKDGIVCKKCGAKIIPQFIKNGYTMKFDDSKKYGLTLEDSEEVAKNALQGNDYLPKNSHQNSSLILNVSDVAGVISRVNPFIGNIGCVPEVEIPSSRNCGDSLKSLLKDKKLSDLEKDNLTDAHMDVNTVTVGSKVLCPVKVEGAGLYLGDVHAMQGDGELAGHTTDITARVTLKVKVIKGLKTEGPIIIPTDENLIHNFRNFSPEEIDYINKKFNSSISVDEFIMAQFIGSGSNIEEGIDNAVNRISSFTGFSKDEVINRCTMSGGVGIGRVSGLVYLTMLTPRKFFNH</sequence>
<proteinExistence type="predicted"/>
<dbReference type="InterPro" id="IPR004304">
    <property type="entry name" value="FmdA_AmdA"/>
</dbReference>
<dbReference type="RefSeq" id="WP_070702661.1">
    <property type="nucleotide sequence ID" value="NZ_JAGZZP010000021.1"/>
</dbReference>
<dbReference type="Pfam" id="PF03069">
    <property type="entry name" value="FmdA_AmdA"/>
    <property type="match status" value="2"/>
</dbReference>
<dbReference type="SUPFAM" id="SSF141130">
    <property type="entry name" value="Acetamidase/Formamidase-like"/>
    <property type="match status" value="1"/>
</dbReference>
<evidence type="ECO:0000313" key="1">
    <source>
        <dbReference type="EMBL" id="MBS6535800.1"/>
    </source>
</evidence>
<dbReference type="EMBL" id="JAGZZP010000021">
    <property type="protein sequence ID" value="MBS6535800.1"/>
    <property type="molecule type" value="Genomic_DNA"/>
</dbReference>
<dbReference type="Gene3D" id="2.60.120.580">
    <property type="entry name" value="Acetamidase/Formamidase-like domains"/>
    <property type="match status" value="2"/>
</dbReference>
<reference evidence="1" key="1">
    <citation type="submission" date="2021-02" db="EMBL/GenBank/DDBJ databases">
        <title>Infant gut strain persistence is associated with maternal origin, phylogeny, and functional potential including surface adhesion and iron acquisition.</title>
        <authorList>
            <person name="Lou Y.C."/>
        </authorList>
    </citation>
    <scope>NUCLEOTIDE SEQUENCE</scope>
    <source>
        <strain evidence="1">L3_060_052G1_dasL3_060_052G1_concoct_1</strain>
    </source>
</reference>